<dbReference type="Proteomes" id="UP001163850">
    <property type="component" value="Unassembled WGS sequence"/>
</dbReference>
<evidence type="ECO:0000313" key="2">
    <source>
        <dbReference type="Proteomes" id="UP001163850"/>
    </source>
</evidence>
<protein>
    <recommendedName>
        <fullName evidence="3">Reverse transcriptase zinc-binding domain-containing protein</fullName>
    </recommendedName>
</protein>
<name>A0AA38UTM0_9AGAR</name>
<proteinExistence type="predicted"/>
<dbReference type="EMBL" id="MU801967">
    <property type="protein sequence ID" value="KAJ3985239.1"/>
    <property type="molecule type" value="Genomic_DNA"/>
</dbReference>
<evidence type="ECO:0008006" key="3">
    <source>
        <dbReference type="Google" id="ProtNLM"/>
    </source>
</evidence>
<comment type="caution">
    <text evidence="1">The sequence shown here is derived from an EMBL/GenBank/DDBJ whole genome shotgun (WGS) entry which is preliminary data.</text>
</comment>
<reference evidence="1" key="1">
    <citation type="submission" date="2022-08" db="EMBL/GenBank/DDBJ databases">
        <authorList>
            <consortium name="DOE Joint Genome Institute"/>
            <person name="Min B."/>
            <person name="Riley R."/>
            <person name="Sierra-Patev S."/>
            <person name="Naranjo-Ortiz M."/>
            <person name="Looney B."/>
            <person name="Konkel Z."/>
            <person name="Slot J.C."/>
            <person name="Sakamoto Y."/>
            <person name="Steenwyk J.L."/>
            <person name="Rokas A."/>
            <person name="Carro J."/>
            <person name="Camarero S."/>
            <person name="Ferreira P."/>
            <person name="Molpeceres G."/>
            <person name="Ruiz-Duenas F.J."/>
            <person name="Serrano A."/>
            <person name="Henrissat B."/>
            <person name="Drula E."/>
            <person name="Hughes K.W."/>
            <person name="Mata J.L."/>
            <person name="Ishikawa N.K."/>
            <person name="Vargas-Isla R."/>
            <person name="Ushijima S."/>
            <person name="Smith C.A."/>
            <person name="Ahrendt S."/>
            <person name="Andreopoulos W."/>
            <person name="He G."/>
            <person name="Labutti K."/>
            <person name="Lipzen A."/>
            <person name="Ng V."/>
            <person name="Sandor L."/>
            <person name="Barry K."/>
            <person name="Martinez A.T."/>
            <person name="Xiao Y."/>
            <person name="Gibbons J.G."/>
            <person name="Terashima K."/>
            <person name="Hibbett D.S."/>
            <person name="Grigoriev I.V."/>
        </authorList>
    </citation>
    <scope>NUCLEOTIDE SEQUENCE</scope>
    <source>
        <strain evidence="1">TFB7829</strain>
    </source>
</reference>
<organism evidence="1 2">
    <name type="scientific">Lentinula detonsa</name>
    <dbReference type="NCBI Taxonomy" id="2804962"/>
    <lineage>
        <taxon>Eukaryota</taxon>
        <taxon>Fungi</taxon>
        <taxon>Dikarya</taxon>
        <taxon>Basidiomycota</taxon>
        <taxon>Agaricomycotina</taxon>
        <taxon>Agaricomycetes</taxon>
        <taxon>Agaricomycetidae</taxon>
        <taxon>Agaricales</taxon>
        <taxon>Marasmiineae</taxon>
        <taxon>Omphalotaceae</taxon>
        <taxon>Lentinula</taxon>
    </lineage>
</organism>
<dbReference type="AlphaFoldDB" id="A0AA38UTM0"/>
<accession>A0AA38UTM0</accession>
<evidence type="ECO:0000313" key="1">
    <source>
        <dbReference type="EMBL" id="KAJ3985239.1"/>
    </source>
</evidence>
<sequence length="120" mass="14194">MDHAGTLKRKQTSIIFQLRTGHVPLKAHLYRIRKEDSPVCPHCERLGQHTQETVKHYIMECPAYRKERFHFRRRLGREARSLRYILSDGKAIPHLLRFIGETKRFQKTFGDIPAGEAREE</sequence>
<gene>
    <name evidence="1" type="ORF">F5890DRAFT_1409873</name>
</gene>